<dbReference type="EMBL" id="JBBPBF010000025">
    <property type="protein sequence ID" value="KAK7609083.1"/>
    <property type="molecule type" value="Genomic_DNA"/>
</dbReference>
<proteinExistence type="predicted"/>
<evidence type="ECO:0000313" key="4">
    <source>
        <dbReference type="Proteomes" id="UP001367316"/>
    </source>
</evidence>
<evidence type="ECO:0000313" key="3">
    <source>
        <dbReference type="EMBL" id="KAK7609083.1"/>
    </source>
</evidence>
<evidence type="ECO:0000256" key="1">
    <source>
        <dbReference type="SAM" id="MobiDB-lite"/>
    </source>
</evidence>
<feature type="region of interest" description="Disordered" evidence="1">
    <location>
        <begin position="1"/>
        <end position="20"/>
    </location>
</feature>
<dbReference type="InterPro" id="IPR036047">
    <property type="entry name" value="F-box-like_dom_sf"/>
</dbReference>
<protein>
    <recommendedName>
        <fullName evidence="2">F-box domain-containing protein</fullName>
    </recommendedName>
</protein>
<organism evidence="3 4">
    <name type="scientific">Phyllosticta paracitricarpa</name>
    <dbReference type="NCBI Taxonomy" id="2016321"/>
    <lineage>
        <taxon>Eukaryota</taxon>
        <taxon>Fungi</taxon>
        <taxon>Dikarya</taxon>
        <taxon>Ascomycota</taxon>
        <taxon>Pezizomycotina</taxon>
        <taxon>Dothideomycetes</taxon>
        <taxon>Dothideomycetes incertae sedis</taxon>
        <taxon>Botryosphaeriales</taxon>
        <taxon>Phyllostictaceae</taxon>
        <taxon>Phyllosticta</taxon>
    </lineage>
</organism>
<dbReference type="Proteomes" id="UP001367316">
    <property type="component" value="Unassembled WGS sequence"/>
</dbReference>
<dbReference type="Pfam" id="PF00646">
    <property type="entry name" value="F-box"/>
    <property type="match status" value="1"/>
</dbReference>
<gene>
    <name evidence="3" type="ORF">JOL62DRAFT_605304</name>
</gene>
<dbReference type="PROSITE" id="PS50181">
    <property type="entry name" value="FBOX"/>
    <property type="match status" value="1"/>
</dbReference>
<evidence type="ECO:0000259" key="2">
    <source>
        <dbReference type="PROSITE" id="PS50181"/>
    </source>
</evidence>
<sequence length="131" mass="14802">MASCDKVPPQLPESTDFGPARPTLLSFPQELLDMILSHLSNDTVKSLRLTSKNFVAGANALLFQDLRVALPYDCDRAFEISKNSEIARCVKQLTLIRLPILPDELLAFDHFLPHCQERLVTRRNRAVLQCI</sequence>
<accession>A0ABR1N1J5</accession>
<keyword evidence="4" id="KW-1185">Reference proteome</keyword>
<dbReference type="InterPro" id="IPR001810">
    <property type="entry name" value="F-box_dom"/>
</dbReference>
<comment type="caution">
    <text evidence="3">The sequence shown here is derived from an EMBL/GenBank/DDBJ whole genome shotgun (WGS) entry which is preliminary data.</text>
</comment>
<reference evidence="3 4" key="1">
    <citation type="submission" date="2024-04" db="EMBL/GenBank/DDBJ databases">
        <title>Phyllosticta paracitricarpa is synonymous to the EU quarantine fungus P. citricarpa based on phylogenomic analyses.</title>
        <authorList>
            <consortium name="Lawrence Berkeley National Laboratory"/>
            <person name="Van ingen-buijs V.A."/>
            <person name="Van westerhoven A.C."/>
            <person name="Haridas S."/>
            <person name="Skiadas P."/>
            <person name="Martin F."/>
            <person name="Groenewald J.Z."/>
            <person name="Crous P.W."/>
            <person name="Seidl M.F."/>
        </authorList>
    </citation>
    <scope>NUCLEOTIDE SEQUENCE [LARGE SCALE GENOMIC DNA]</scope>
    <source>
        <strain evidence="3 4">CBS 141358</strain>
    </source>
</reference>
<dbReference type="SUPFAM" id="SSF81383">
    <property type="entry name" value="F-box domain"/>
    <property type="match status" value="1"/>
</dbReference>
<name>A0ABR1N1J5_9PEZI</name>
<feature type="domain" description="F-box" evidence="2">
    <location>
        <begin position="21"/>
        <end position="66"/>
    </location>
</feature>